<dbReference type="STRING" id="1502745.SAMN02799620_04812"/>
<dbReference type="EMBL" id="FMUB01000011">
    <property type="protein sequence ID" value="SCX29547.1"/>
    <property type="molecule type" value="Genomic_DNA"/>
</dbReference>
<protein>
    <submittedName>
        <fullName evidence="1">Uncharacterized protein</fullName>
    </submittedName>
</protein>
<gene>
    <name evidence="1" type="ORF">SAMN02799620_04812</name>
</gene>
<dbReference type="AlphaFoldDB" id="A0A1G4WTZ6"/>
<evidence type="ECO:0000313" key="1">
    <source>
        <dbReference type="EMBL" id="SCX29547.1"/>
    </source>
</evidence>
<proteinExistence type="predicted"/>
<sequence length="69" mass="7598">MAITRVGEYAHLSNTDLEAFAVALEAIRHDIEDSLRAKGRAYIQCTIAFQCCLEVGARVVITRSRSKAS</sequence>
<dbReference type="Proteomes" id="UP000199707">
    <property type="component" value="Unassembled WGS sequence"/>
</dbReference>
<accession>A0A1G4WTZ6</accession>
<organism evidence="1 2">
    <name type="scientific">Mycolicibacterium fluoranthenivorans</name>
    <dbReference type="NCBI Taxonomy" id="258505"/>
    <lineage>
        <taxon>Bacteria</taxon>
        <taxon>Bacillati</taxon>
        <taxon>Actinomycetota</taxon>
        <taxon>Actinomycetes</taxon>
        <taxon>Mycobacteriales</taxon>
        <taxon>Mycobacteriaceae</taxon>
        <taxon>Mycolicibacterium</taxon>
    </lineage>
</organism>
<evidence type="ECO:0000313" key="2">
    <source>
        <dbReference type="Proteomes" id="UP000199707"/>
    </source>
</evidence>
<reference evidence="2" key="1">
    <citation type="submission" date="2016-10" db="EMBL/GenBank/DDBJ databases">
        <authorList>
            <person name="Varghese N."/>
            <person name="Submissions S."/>
        </authorList>
    </citation>
    <scope>NUCLEOTIDE SEQUENCE [LARGE SCALE GENOMIC DNA]</scope>
    <source>
        <strain evidence="2">UNC267MFSha1.1M11</strain>
    </source>
</reference>
<name>A0A1G4WTZ6_9MYCO</name>